<dbReference type="InterPro" id="IPR037185">
    <property type="entry name" value="EmrE-like"/>
</dbReference>
<dbReference type="PANTHER" id="PTHR31218">
    <property type="entry name" value="WAT1-RELATED PROTEIN"/>
    <property type="match status" value="1"/>
</dbReference>
<dbReference type="GO" id="GO:0022857">
    <property type="term" value="F:transmembrane transporter activity"/>
    <property type="evidence" value="ECO:0007669"/>
    <property type="project" value="InterPro"/>
</dbReference>
<feature type="transmembrane region" description="Helical" evidence="6">
    <location>
        <begin position="70"/>
        <end position="90"/>
    </location>
</feature>
<evidence type="ECO:0000256" key="1">
    <source>
        <dbReference type="ARBA" id="ARBA00004141"/>
    </source>
</evidence>
<keyword evidence="4 6" id="KW-1133">Transmembrane helix</keyword>
<keyword evidence="9" id="KW-1185">Reference proteome</keyword>
<evidence type="ECO:0000313" key="9">
    <source>
        <dbReference type="Proteomes" id="UP000231279"/>
    </source>
</evidence>
<gene>
    <name evidence="8" type="ORF">CDL12_24884</name>
</gene>
<evidence type="ECO:0000256" key="4">
    <source>
        <dbReference type="ARBA" id="ARBA00022989"/>
    </source>
</evidence>
<feature type="transmembrane region" description="Helical" evidence="6">
    <location>
        <begin position="273"/>
        <end position="295"/>
    </location>
</feature>
<proteinExistence type="inferred from homology"/>
<keyword evidence="5 6" id="KW-0472">Membrane</keyword>
<feature type="transmembrane region" description="Helical" evidence="6">
    <location>
        <begin position="102"/>
        <end position="122"/>
    </location>
</feature>
<reference evidence="9" key="1">
    <citation type="journal article" date="2018" name="Gigascience">
        <title>Genome assembly of the Pink Ipe (Handroanthus impetiginosus, Bignoniaceae), a highly valued, ecologically keystone Neotropical timber forest tree.</title>
        <authorList>
            <person name="Silva-Junior O.B."/>
            <person name="Grattapaglia D."/>
            <person name="Novaes E."/>
            <person name="Collevatti R.G."/>
        </authorList>
    </citation>
    <scope>NUCLEOTIDE SEQUENCE [LARGE SCALE GENOMIC DNA]</scope>
    <source>
        <strain evidence="9">cv. UFG-1</strain>
    </source>
</reference>
<feature type="transmembrane region" description="Helical" evidence="6">
    <location>
        <begin position="178"/>
        <end position="198"/>
    </location>
</feature>
<comment type="similarity">
    <text evidence="2 6">Belongs to the drug/metabolite transporter (DMT) superfamily. Plant drug/metabolite exporter (P-DME) (TC 2.A.7.4) family.</text>
</comment>
<evidence type="ECO:0000256" key="5">
    <source>
        <dbReference type="ARBA" id="ARBA00023136"/>
    </source>
</evidence>
<comment type="subcellular location">
    <subcellularLocation>
        <location evidence="1 6">Membrane</location>
        <topology evidence="1 6">Multi-pass membrane protein</topology>
    </subcellularLocation>
</comment>
<evidence type="ECO:0000256" key="6">
    <source>
        <dbReference type="RuleBase" id="RU363077"/>
    </source>
</evidence>
<dbReference type="OrthoDB" id="1728340at2759"/>
<dbReference type="EMBL" id="NKXS01005848">
    <property type="protein sequence ID" value="PIN02600.1"/>
    <property type="molecule type" value="Genomic_DNA"/>
</dbReference>
<evidence type="ECO:0000259" key="7">
    <source>
        <dbReference type="Pfam" id="PF00892"/>
    </source>
</evidence>
<feature type="transmembrane region" description="Helical" evidence="6">
    <location>
        <begin position="243"/>
        <end position="261"/>
    </location>
</feature>
<dbReference type="Proteomes" id="UP000231279">
    <property type="component" value="Unassembled WGS sequence"/>
</dbReference>
<organism evidence="8 9">
    <name type="scientific">Handroanthus impetiginosus</name>
    <dbReference type="NCBI Taxonomy" id="429701"/>
    <lineage>
        <taxon>Eukaryota</taxon>
        <taxon>Viridiplantae</taxon>
        <taxon>Streptophyta</taxon>
        <taxon>Embryophyta</taxon>
        <taxon>Tracheophyta</taxon>
        <taxon>Spermatophyta</taxon>
        <taxon>Magnoliopsida</taxon>
        <taxon>eudicotyledons</taxon>
        <taxon>Gunneridae</taxon>
        <taxon>Pentapetalae</taxon>
        <taxon>asterids</taxon>
        <taxon>lamiids</taxon>
        <taxon>Lamiales</taxon>
        <taxon>Bignoniaceae</taxon>
        <taxon>Crescentiina</taxon>
        <taxon>Tabebuia alliance</taxon>
        <taxon>Handroanthus</taxon>
    </lineage>
</organism>
<accession>A0A2G9GC89</accession>
<evidence type="ECO:0000313" key="8">
    <source>
        <dbReference type="EMBL" id="PIN02600.1"/>
    </source>
</evidence>
<feature type="transmembrane region" description="Helical" evidence="6">
    <location>
        <begin position="41"/>
        <end position="58"/>
    </location>
</feature>
<feature type="domain" description="EamA" evidence="7">
    <location>
        <begin position="9"/>
        <end position="149"/>
    </location>
</feature>
<feature type="transmembrane region" description="Helical" evidence="6">
    <location>
        <begin position="301"/>
        <end position="319"/>
    </location>
</feature>
<comment type="caution">
    <text evidence="8">The sequence shown here is derived from an EMBL/GenBank/DDBJ whole genome shotgun (WGS) entry which is preliminary data.</text>
</comment>
<keyword evidence="3 6" id="KW-0812">Transmembrane</keyword>
<feature type="transmembrane region" description="Helical" evidence="6">
    <location>
        <begin position="134"/>
        <end position="153"/>
    </location>
</feature>
<evidence type="ECO:0000256" key="3">
    <source>
        <dbReference type="ARBA" id="ARBA00022692"/>
    </source>
</evidence>
<dbReference type="InterPro" id="IPR030184">
    <property type="entry name" value="WAT1-related"/>
</dbReference>
<feature type="transmembrane region" description="Helical" evidence="6">
    <location>
        <begin position="9"/>
        <end position="29"/>
    </location>
</feature>
<dbReference type="AlphaFoldDB" id="A0A2G9GC89"/>
<feature type="domain" description="EamA" evidence="7">
    <location>
        <begin position="180"/>
        <end position="317"/>
    </location>
</feature>
<feature type="transmembrane region" description="Helical" evidence="6">
    <location>
        <begin position="210"/>
        <end position="231"/>
    </location>
</feature>
<name>A0A2G9GC89_9LAMI</name>
<dbReference type="GO" id="GO:0016020">
    <property type="term" value="C:membrane"/>
    <property type="evidence" value="ECO:0007669"/>
    <property type="project" value="UniProtKB-SubCell"/>
</dbReference>
<dbReference type="Pfam" id="PF00892">
    <property type="entry name" value="EamA"/>
    <property type="match status" value="2"/>
</dbReference>
<protein>
    <recommendedName>
        <fullName evidence="6">WAT1-related protein</fullName>
    </recommendedName>
</protein>
<sequence>MGFEDYKPIIVLVACQFAYAGVNLIGRAALLEDFSSRVFVVYRQSIAFLLIAPLAYFSRRGTMKGCGLSWKSFWLIFLLSFIGVTVNQNVYFEGLYLSSSSAASALSNLTPAITFILAYTLGLEKVHLGSLRTMAKVIGTIICVIGAAAMALMKGPKLLNMEFNPRNSLFLKEGHDTWLLGCLFILASACCWSLWLILQVHVTACYPDHLSLTAWMCLMAALQSGILTLIIEPNFDTWKLTSPLQLFSCFYAGLASATTFFPQAWCVTRRGPLFSAVFNPLCTVIVTTFACIFLHEELYTGSMAGGLAVIVGLYIVLWGKAKGLEEMNKEETVTSQIKNQNDQTTLLSTHEVSDNIGYTIDLEEPLLREKTPNLGSNT</sequence>
<evidence type="ECO:0000256" key="2">
    <source>
        <dbReference type="ARBA" id="ARBA00007635"/>
    </source>
</evidence>
<dbReference type="SUPFAM" id="SSF103481">
    <property type="entry name" value="Multidrug resistance efflux transporter EmrE"/>
    <property type="match status" value="2"/>
</dbReference>
<dbReference type="InterPro" id="IPR000620">
    <property type="entry name" value="EamA_dom"/>
</dbReference>